<evidence type="ECO:0000259" key="1">
    <source>
        <dbReference type="Pfam" id="PF10026"/>
    </source>
</evidence>
<protein>
    <recommendedName>
        <fullName evidence="1">DUF2268 domain-containing protein</fullName>
    </recommendedName>
</protein>
<sequence>MGVVETDKWLNENFDHPSKICEQIDSGKPDLYSYLVQFGMYTPNRRTWDYFQRLQKNKIWAEVRKLLTKYQKLWNGPEVNIYIFPIDRRFGDKGGVSFKKKMFLFLSPLEDQMELEALFVHEYHHVCRMNKQKKEIIDYNLLDSIILEGLAEYAVEYYCGSKYRAKWRDYYEERELEQYWQVLKEKIIEIKREQPLHDRILFGKRGYPKLLGYALGYHLTKAMPKDENFSEKINFYSNSENFIK</sequence>
<name>A0A920BUH9_9BACI</name>
<dbReference type="EMBL" id="BORC01000004">
    <property type="protein sequence ID" value="GIN62958.1"/>
    <property type="molecule type" value="Genomic_DNA"/>
</dbReference>
<reference evidence="2" key="1">
    <citation type="submission" date="2021-03" db="EMBL/GenBank/DDBJ databases">
        <title>Antimicrobial resistance genes in bacteria isolated from Japanese honey, and their potential for conferring macrolide and lincosamide resistance in the American foulbrood pathogen Paenibacillus larvae.</title>
        <authorList>
            <person name="Okamoto M."/>
            <person name="Kumagai M."/>
            <person name="Kanamori H."/>
            <person name="Takamatsu D."/>
        </authorList>
    </citation>
    <scope>NUCLEOTIDE SEQUENCE</scope>
    <source>
        <strain evidence="2">J27TS8</strain>
    </source>
</reference>
<evidence type="ECO:0000313" key="2">
    <source>
        <dbReference type="EMBL" id="GIN62958.1"/>
    </source>
</evidence>
<accession>A0A920BUH9</accession>
<feature type="domain" description="DUF2268" evidence="1">
    <location>
        <begin position="59"/>
        <end position="242"/>
    </location>
</feature>
<keyword evidence="3" id="KW-1185">Reference proteome</keyword>
<evidence type="ECO:0000313" key="3">
    <source>
        <dbReference type="Proteomes" id="UP000682111"/>
    </source>
</evidence>
<dbReference type="RefSeq" id="WP_212933986.1">
    <property type="nucleotide sequence ID" value="NZ_BORC01000004.1"/>
</dbReference>
<gene>
    <name evidence="2" type="ORF">J27TS8_29510</name>
</gene>
<dbReference type="Proteomes" id="UP000682111">
    <property type="component" value="Unassembled WGS sequence"/>
</dbReference>
<comment type="caution">
    <text evidence="2">The sequence shown here is derived from an EMBL/GenBank/DDBJ whole genome shotgun (WGS) entry which is preliminary data.</text>
</comment>
<dbReference type="AlphaFoldDB" id="A0A920BUH9"/>
<proteinExistence type="predicted"/>
<organism evidence="2 3">
    <name type="scientific">Robertmurraya siralis</name>
    <dbReference type="NCBI Taxonomy" id="77777"/>
    <lineage>
        <taxon>Bacteria</taxon>
        <taxon>Bacillati</taxon>
        <taxon>Bacillota</taxon>
        <taxon>Bacilli</taxon>
        <taxon>Bacillales</taxon>
        <taxon>Bacillaceae</taxon>
        <taxon>Robertmurraya</taxon>
    </lineage>
</organism>
<dbReference type="Pfam" id="PF10026">
    <property type="entry name" value="DUF2268"/>
    <property type="match status" value="1"/>
</dbReference>
<dbReference type="InterPro" id="IPR018728">
    <property type="entry name" value="DUF2268"/>
</dbReference>